<dbReference type="Proteomes" id="UP000009885">
    <property type="component" value="Unassembled WGS sequence"/>
</dbReference>
<dbReference type="InterPro" id="IPR003838">
    <property type="entry name" value="ABC3_permease_C"/>
</dbReference>
<feature type="transmembrane region" description="Helical" evidence="6">
    <location>
        <begin position="155"/>
        <end position="179"/>
    </location>
</feature>
<dbReference type="AlphaFoldDB" id="K9AVI9"/>
<feature type="transmembrane region" description="Helical" evidence="6">
    <location>
        <begin position="233"/>
        <end position="259"/>
    </location>
</feature>
<dbReference type="OrthoDB" id="1705903at2"/>
<feature type="transmembrane region" description="Helical" evidence="6">
    <location>
        <begin position="200"/>
        <end position="221"/>
    </location>
</feature>
<dbReference type="GO" id="GO:0005886">
    <property type="term" value="C:plasma membrane"/>
    <property type="evidence" value="ECO:0007669"/>
    <property type="project" value="UniProtKB-SubCell"/>
</dbReference>
<feature type="transmembrane region" description="Helical" evidence="6">
    <location>
        <begin position="62"/>
        <end position="81"/>
    </location>
</feature>
<dbReference type="PANTHER" id="PTHR46795:SF3">
    <property type="entry name" value="ABC TRANSPORTER PERMEASE"/>
    <property type="match status" value="1"/>
</dbReference>
<dbReference type="RefSeq" id="WP_009382392.1">
    <property type="nucleotide sequence ID" value="NZ_AMSQ01000003.1"/>
</dbReference>
<sequence>MPLKLLSKLVFKNFKALSKTMIPFIISASVMFGLEYIIISLINNDYLQQRHENLPMLMRFSSVIVTLLVLIFVLYAHRFVMKQRKQEFALNMTLGMERKHIRLLIFMELILQFAIIAFLSILGGYLFGNLVFLFLNTLVQDSGIKLMNYPFDVNAMIIVLIMLGVTLVLLYVISHIQITMQKPSQLFSTKRSGEKKSRKVMIIIYFVIGAIALGYGYVIGVTTEGGMDALTKVFLGVLAVMVGTYFLFMSLTILVLQFLQKRKRFYYKQKHFFFISGMLPRMRSNAVGLASITMLCTFVIVTLGMALTTYRGIETQIDHAMFNDYETTFDGNYKKDRQIAKQIDNFEKDINQYEPDVDVKRLISVNAPMVHLDGDFKPMLPKYQEQTSSKNYMYSYVVTEEGFNALKDTNLHLKDGEVAVSSNAKRFKNFDNIRLKDQTYHVKHLKGDYVGSNIAVDSLYIVVKDEAELYKMNDFYTSYNFKAGEKQDSPIYTDIAFDVKGDHKALDKHIKSFEKKYNIHINQRSETATMLYETNGGLIFLGIVVSAVLLIGMFLIVYYKQISEGMDDKYNYQIMKKVGLSDKQIKRVIQKQILWLFMLPIAVSLIHLAFGFNIIYNLISVLGIREISLFLTSYLFVTLAIIALYGLIYFVTSRKYYQIINQK</sequence>
<dbReference type="InterPro" id="IPR052536">
    <property type="entry name" value="ABC-4_Integral_Memb_Prot"/>
</dbReference>
<dbReference type="PATRIC" id="fig|1229783.3.peg.547"/>
<reference evidence="8 9" key="1">
    <citation type="journal article" date="2013" name="Genome Announc.">
        <title>Genome Sequence of Staphylococcus massiliensis Strain S46, Isolated from the Surface of Healthy Human Skin.</title>
        <authorList>
            <person name="Srivastav R."/>
            <person name="Singh A."/>
            <person name="Jangir P.K."/>
            <person name="Kumari C."/>
            <person name="Muduli S."/>
            <person name="Sharma R."/>
        </authorList>
    </citation>
    <scope>NUCLEOTIDE SEQUENCE [LARGE SCALE GENOMIC DNA]</scope>
    <source>
        <strain evidence="8 9">S46</strain>
    </source>
</reference>
<accession>K9AVI9</accession>
<evidence type="ECO:0000313" key="9">
    <source>
        <dbReference type="Proteomes" id="UP000009885"/>
    </source>
</evidence>
<gene>
    <name evidence="8" type="ORF">C273_02703</name>
</gene>
<dbReference type="InterPro" id="IPR027022">
    <property type="entry name" value="ABC_permease_BceB-typ"/>
</dbReference>
<name>K9AVI9_9STAP</name>
<comment type="similarity">
    <text evidence="6">Belongs to the ABC-4 integral membrane protein family.</text>
</comment>
<feature type="transmembrane region" description="Helical" evidence="6">
    <location>
        <begin position="627"/>
        <end position="651"/>
    </location>
</feature>
<dbReference type="EMBL" id="AMSQ01000003">
    <property type="protein sequence ID" value="EKU50141.1"/>
    <property type="molecule type" value="Genomic_DNA"/>
</dbReference>
<keyword evidence="2 6" id="KW-1003">Cell membrane</keyword>
<evidence type="ECO:0000313" key="8">
    <source>
        <dbReference type="EMBL" id="EKU50141.1"/>
    </source>
</evidence>
<evidence type="ECO:0000256" key="6">
    <source>
        <dbReference type="PIRNR" id="PIRNR018968"/>
    </source>
</evidence>
<evidence type="ECO:0000256" key="2">
    <source>
        <dbReference type="ARBA" id="ARBA00022475"/>
    </source>
</evidence>
<evidence type="ECO:0000256" key="1">
    <source>
        <dbReference type="ARBA" id="ARBA00004651"/>
    </source>
</evidence>
<keyword evidence="5 6" id="KW-0472">Membrane</keyword>
<protein>
    <recommendedName>
        <fullName evidence="7">ABC3 transporter permease C-terminal domain-containing protein</fullName>
    </recommendedName>
</protein>
<dbReference type="Pfam" id="PF02687">
    <property type="entry name" value="FtsX"/>
    <property type="match status" value="1"/>
</dbReference>
<feature type="transmembrane region" description="Helical" evidence="6">
    <location>
        <begin position="102"/>
        <end position="135"/>
    </location>
</feature>
<keyword evidence="9" id="KW-1185">Reference proteome</keyword>
<keyword evidence="4 6" id="KW-1133">Transmembrane helix</keyword>
<evidence type="ECO:0000256" key="3">
    <source>
        <dbReference type="ARBA" id="ARBA00022692"/>
    </source>
</evidence>
<dbReference type="PIRSF" id="PIRSF018968">
    <property type="entry name" value="ABC_permease_BceB"/>
    <property type="match status" value="1"/>
</dbReference>
<comment type="subcellular location">
    <subcellularLocation>
        <location evidence="1 6">Cell membrane</location>
        <topology evidence="1 6">Multi-pass membrane protein</topology>
    </subcellularLocation>
</comment>
<organism evidence="8 9">
    <name type="scientific">Staphylococcus massiliensis S46</name>
    <dbReference type="NCBI Taxonomy" id="1229783"/>
    <lineage>
        <taxon>Bacteria</taxon>
        <taxon>Bacillati</taxon>
        <taxon>Bacillota</taxon>
        <taxon>Bacilli</taxon>
        <taxon>Bacillales</taxon>
        <taxon>Staphylococcaceae</taxon>
        <taxon>Staphylococcus</taxon>
    </lineage>
</organism>
<feature type="domain" description="ABC3 transporter permease C-terminal" evidence="7">
    <location>
        <begin position="60"/>
        <end position="172"/>
    </location>
</feature>
<evidence type="ECO:0000259" key="7">
    <source>
        <dbReference type="Pfam" id="PF02687"/>
    </source>
</evidence>
<feature type="transmembrane region" description="Helical" evidence="6">
    <location>
        <begin position="538"/>
        <end position="559"/>
    </location>
</feature>
<feature type="transmembrane region" description="Helical" evidence="6">
    <location>
        <begin position="593"/>
        <end position="615"/>
    </location>
</feature>
<dbReference type="eggNOG" id="COG0577">
    <property type="taxonomic scope" value="Bacteria"/>
</dbReference>
<keyword evidence="3 6" id="KW-0812">Transmembrane</keyword>
<keyword evidence="6" id="KW-0813">Transport</keyword>
<dbReference type="PANTHER" id="PTHR46795">
    <property type="entry name" value="ABC TRANSPORTER PERMEASE-RELATED-RELATED"/>
    <property type="match status" value="1"/>
</dbReference>
<comment type="caution">
    <text evidence="8">The sequence shown here is derived from an EMBL/GenBank/DDBJ whole genome shotgun (WGS) entry which is preliminary data.</text>
</comment>
<evidence type="ECO:0000256" key="4">
    <source>
        <dbReference type="ARBA" id="ARBA00022989"/>
    </source>
</evidence>
<proteinExistence type="inferred from homology"/>
<evidence type="ECO:0000256" key="5">
    <source>
        <dbReference type="ARBA" id="ARBA00023136"/>
    </source>
</evidence>
<feature type="transmembrane region" description="Helical" evidence="6">
    <location>
        <begin position="286"/>
        <end position="307"/>
    </location>
</feature>
<dbReference type="STRING" id="1229783.C273_02703"/>
<dbReference type="GO" id="GO:0055085">
    <property type="term" value="P:transmembrane transport"/>
    <property type="evidence" value="ECO:0007669"/>
    <property type="project" value="UniProtKB-UniRule"/>
</dbReference>
<feature type="transmembrane region" description="Helical" evidence="6">
    <location>
        <begin position="21"/>
        <end position="42"/>
    </location>
</feature>